<dbReference type="InterPro" id="IPR012910">
    <property type="entry name" value="Plug_dom"/>
</dbReference>
<dbReference type="Gene3D" id="2.170.130.10">
    <property type="entry name" value="TonB-dependent receptor, plug domain"/>
    <property type="match status" value="1"/>
</dbReference>
<keyword evidence="11 12" id="KW-0998">Cell outer membrane</keyword>
<dbReference type="Pfam" id="PF00593">
    <property type="entry name" value="TonB_dep_Rec_b-barrel"/>
    <property type="match status" value="1"/>
</dbReference>
<dbReference type="PANTHER" id="PTHR32552">
    <property type="entry name" value="FERRICHROME IRON RECEPTOR-RELATED"/>
    <property type="match status" value="1"/>
</dbReference>
<evidence type="ECO:0000256" key="2">
    <source>
        <dbReference type="ARBA" id="ARBA00022448"/>
    </source>
</evidence>
<evidence type="ECO:0000313" key="18">
    <source>
        <dbReference type="Proteomes" id="UP000289220"/>
    </source>
</evidence>
<gene>
    <name evidence="17" type="primary">btuB_11</name>
    <name evidence="17" type="ORF">BREV_BREV_02595</name>
</gene>
<keyword evidence="4" id="KW-0410">Iron transport</keyword>
<keyword evidence="7" id="KW-0408">Iron</keyword>
<keyword evidence="6 14" id="KW-0732">Signal</keyword>
<dbReference type="InterPro" id="IPR036942">
    <property type="entry name" value="Beta-barrel_TonB_sf"/>
</dbReference>
<feature type="domain" description="TonB-dependent receptor-like beta-barrel" evidence="15">
    <location>
        <begin position="266"/>
        <end position="737"/>
    </location>
</feature>
<dbReference type="Gene3D" id="2.40.170.20">
    <property type="entry name" value="TonB-dependent receptor, beta-barrel domain"/>
    <property type="match status" value="1"/>
</dbReference>
<evidence type="ECO:0000256" key="3">
    <source>
        <dbReference type="ARBA" id="ARBA00022452"/>
    </source>
</evidence>
<comment type="similarity">
    <text evidence="12 13">Belongs to the TonB-dependent receptor family.</text>
</comment>
<protein>
    <submittedName>
        <fullName evidence="17">Vitamin B12 transporter BtuB</fullName>
    </submittedName>
</protein>
<comment type="caution">
    <text evidence="17">The sequence shown here is derived from an EMBL/GenBank/DDBJ whole genome shotgun (WGS) entry which is preliminary data.</text>
</comment>
<evidence type="ECO:0000256" key="7">
    <source>
        <dbReference type="ARBA" id="ARBA00023004"/>
    </source>
</evidence>
<evidence type="ECO:0000256" key="9">
    <source>
        <dbReference type="ARBA" id="ARBA00023077"/>
    </source>
</evidence>
<evidence type="ECO:0000256" key="6">
    <source>
        <dbReference type="ARBA" id="ARBA00022729"/>
    </source>
</evidence>
<name>A0A7Z9C7S8_9CAUL</name>
<dbReference type="SUPFAM" id="SSF56935">
    <property type="entry name" value="Porins"/>
    <property type="match status" value="1"/>
</dbReference>
<evidence type="ECO:0000256" key="14">
    <source>
        <dbReference type="SAM" id="SignalP"/>
    </source>
</evidence>
<evidence type="ECO:0000256" key="1">
    <source>
        <dbReference type="ARBA" id="ARBA00004571"/>
    </source>
</evidence>
<keyword evidence="18" id="KW-1185">Reference proteome</keyword>
<evidence type="ECO:0000313" key="17">
    <source>
        <dbReference type="EMBL" id="VDC51244.1"/>
    </source>
</evidence>
<accession>A0A7Z9C7S8</accession>
<evidence type="ECO:0000256" key="11">
    <source>
        <dbReference type="ARBA" id="ARBA00023237"/>
    </source>
</evidence>
<evidence type="ECO:0000256" key="4">
    <source>
        <dbReference type="ARBA" id="ARBA00022496"/>
    </source>
</evidence>
<dbReference type="AlphaFoldDB" id="A0A7Z9C7S8"/>
<evidence type="ECO:0000259" key="16">
    <source>
        <dbReference type="Pfam" id="PF07715"/>
    </source>
</evidence>
<organism evidence="17 18">
    <name type="scientific">Brevundimonas mediterranea</name>
    <dbReference type="NCBI Taxonomy" id="74329"/>
    <lineage>
        <taxon>Bacteria</taxon>
        <taxon>Pseudomonadati</taxon>
        <taxon>Pseudomonadota</taxon>
        <taxon>Alphaproteobacteria</taxon>
        <taxon>Caulobacterales</taxon>
        <taxon>Caulobacteraceae</taxon>
        <taxon>Brevundimonas</taxon>
    </lineage>
</organism>
<sequence length="776" mass="82850">MISNRFLSGASLLTLALFVVPSVAAAQDAAVAMATADTQVSEIDEIVVFGRGQTRQQASVNADAIAIEAPGSSPLKAIERLPGVSFQSADAFGAYEWSARIVLRSFNQNQLGFTLDGVPLGDMSYGNHNGLHISRAIISENVARVDVAQGSGALGTASSSNLGGTVQFVSRVPTTEFGVDVSGAFGSDDSLRGFVRLDSGALGSAGTRLSVSYADQSADKWKGVGEQKQQQINASFLQPLGAGELRGFINHSERRENDYQDMSLGMIDRLGRDWDNISGDYAMAVRVADIYQATPAGDCTTNAYPSPIKCVDDAYFNAAGLRDDTIGAVTLDYPLTDSLSVSLTGYGHTNKGQGLWWTPYVPTPVGAKGQDGSTIASPGPIAVRTTEYDIDRKGAIGSVTLDLGAHSIEAGFWVEDNDFNQARRYYGLSRGGDGGRDSLEFQENPFFTEWEYSYNTKTTNLYLQDSWAITDDLTLNAGFKSLSVENEASTVVGANKTGSIKAEDNFLPQIGVSYDLNSDHQLFASYAENMRAFESSNTGGPFSASAAGFAAIKDTLKPENSRTIEAGWRFNFAGGLQGSVAAYDVQFEDRLLTVALGAPILGLGNGIQNVGAVKSRGFEAAALWNFASDWSAFGSYSYNDSTYEDDVRDGAGVLVAATAGKRIVATPENLFRAELSYDNGAVFGTLAAAYTGERFSSYLNDEKADAYTTVELTAGYRFDGMGGWLDGTQIQVNVVNLTDEDYISTVGSGGFQNTAGRQTFLPGAPRQVFASIRRRF</sequence>
<comment type="subcellular location">
    <subcellularLocation>
        <location evidence="1 12">Cell outer membrane</location>
        <topology evidence="1 12">Multi-pass membrane protein</topology>
    </subcellularLocation>
</comment>
<feature type="chain" id="PRO_5030697101" evidence="14">
    <location>
        <begin position="26"/>
        <end position="776"/>
    </location>
</feature>
<dbReference type="PANTHER" id="PTHR32552:SF89">
    <property type="entry name" value="CATECHOLATE SIDEROPHORE RECEPTOR FIU"/>
    <property type="match status" value="1"/>
</dbReference>
<feature type="domain" description="TonB-dependent receptor plug" evidence="16">
    <location>
        <begin position="59"/>
        <end position="164"/>
    </location>
</feature>
<keyword evidence="8" id="KW-0406">Ion transport</keyword>
<dbReference type="EMBL" id="UXHF01000062">
    <property type="protein sequence ID" value="VDC51244.1"/>
    <property type="molecule type" value="Genomic_DNA"/>
</dbReference>
<dbReference type="Pfam" id="PF07715">
    <property type="entry name" value="Plug"/>
    <property type="match status" value="1"/>
</dbReference>
<dbReference type="RefSeq" id="WP_154726565.1">
    <property type="nucleotide sequence ID" value="NZ_UXHF01000062.1"/>
</dbReference>
<keyword evidence="5 12" id="KW-0812">Transmembrane</keyword>
<dbReference type="GO" id="GO:0009279">
    <property type="term" value="C:cell outer membrane"/>
    <property type="evidence" value="ECO:0007669"/>
    <property type="project" value="UniProtKB-SubCell"/>
</dbReference>
<dbReference type="InterPro" id="IPR039426">
    <property type="entry name" value="TonB-dep_rcpt-like"/>
</dbReference>
<evidence type="ECO:0000256" key="5">
    <source>
        <dbReference type="ARBA" id="ARBA00022692"/>
    </source>
</evidence>
<evidence type="ECO:0000256" key="8">
    <source>
        <dbReference type="ARBA" id="ARBA00023065"/>
    </source>
</evidence>
<dbReference type="InterPro" id="IPR000531">
    <property type="entry name" value="Beta-barrel_TonB"/>
</dbReference>
<keyword evidence="9 13" id="KW-0798">TonB box</keyword>
<evidence type="ECO:0000256" key="12">
    <source>
        <dbReference type="PROSITE-ProRule" id="PRU01360"/>
    </source>
</evidence>
<evidence type="ECO:0000256" key="13">
    <source>
        <dbReference type="RuleBase" id="RU003357"/>
    </source>
</evidence>
<dbReference type="GO" id="GO:0015344">
    <property type="term" value="F:siderophore uptake transmembrane transporter activity"/>
    <property type="evidence" value="ECO:0007669"/>
    <property type="project" value="TreeGrafter"/>
</dbReference>
<keyword evidence="3 12" id="KW-1134">Transmembrane beta strand</keyword>
<keyword evidence="10 12" id="KW-0472">Membrane</keyword>
<feature type="signal peptide" evidence="14">
    <location>
        <begin position="1"/>
        <end position="25"/>
    </location>
</feature>
<reference evidence="17 18" key="1">
    <citation type="submission" date="2018-11" db="EMBL/GenBank/DDBJ databases">
        <authorList>
            <person name="Peiro R."/>
            <person name="Begona"/>
            <person name="Cbmso G."/>
            <person name="Lopez M."/>
            <person name="Gonzalez S."/>
            <person name="Sacristan E."/>
            <person name="Castillo E."/>
        </authorList>
    </citation>
    <scope>NUCLEOTIDE SEQUENCE [LARGE SCALE GENOMIC DNA]</scope>
    <source>
        <strain evidence="17">Brev_genome</strain>
    </source>
</reference>
<keyword evidence="2 12" id="KW-0813">Transport</keyword>
<dbReference type="Proteomes" id="UP000289220">
    <property type="component" value="Unassembled WGS sequence"/>
</dbReference>
<evidence type="ECO:0000256" key="10">
    <source>
        <dbReference type="ARBA" id="ARBA00023136"/>
    </source>
</evidence>
<proteinExistence type="inferred from homology"/>
<dbReference type="InterPro" id="IPR037066">
    <property type="entry name" value="Plug_dom_sf"/>
</dbReference>
<evidence type="ECO:0000259" key="15">
    <source>
        <dbReference type="Pfam" id="PF00593"/>
    </source>
</evidence>
<dbReference type="PROSITE" id="PS52016">
    <property type="entry name" value="TONB_DEPENDENT_REC_3"/>
    <property type="match status" value="1"/>
</dbReference>